<dbReference type="Gene3D" id="3.60.40.10">
    <property type="entry name" value="PPM-type phosphatase domain"/>
    <property type="match status" value="1"/>
</dbReference>
<dbReference type="AlphaFoldDB" id="K4BZ04"/>
<dbReference type="InterPro" id="IPR001932">
    <property type="entry name" value="PPM-type_phosphatase-like_dom"/>
</dbReference>
<protein>
    <recommendedName>
        <fullName evidence="1">PPM-type phosphatase domain-containing protein</fullName>
    </recommendedName>
</protein>
<dbReference type="CDD" id="cd00143">
    <property type="entry name" value="PP2Cc"/>
    <property type="match status" value="1"/>
</dbReference>
<dbReference type="InterPro" id="IPR036457">
    <property type="entry name" value="PPM-type-like_dom_sf"/>
</dbReference>
<reference evidence="2" key="2">
    <citation type="submission" date="2015-06" db="UniProtKB">
        <authorList>
            <consortium name="EnsemblPlants"/>
        </authorList>
    </citation>
    <scope>IDENTIFICATION</scope>
    <source>
        <strain evidence="2">cv. Heinz 1706</strain>
    </source>
</reference>
<name>K4BZ04_SOLLC</name>
<dbReference type="PhylomeDB" id="K4BZ04"/>
<reference evidence="2" key="1">
    <citation type="journal article" date="2012" name="Nature">
        <title>The tomato genome sequence provides insights into fleshy fruit evolution.</title>
        <authorList>
            <consortium name="Tomato Genome Consortium"/>
        </authorList>
    </citation>
    <scope>NUCLEOTIDE SEQUENCE [LARGE SCALE GENOMIC DNA]</scope>
    <source>
        <strain evidence="2">cv. Heinz 1706</strain>
    </source>
</reference>
<sequence length="187" mass="21382">MRVAPCVNTASQFEKKHSLRNIGFCSHFCYLDTLFLLIYITCICEQHDIWTDTVKAAHRACHSTNKGVLERVFEFRKVGSTAVTAMLINSHTLTVENVEDYQVVIYKKRVADQLTISHKLNREREVIESDVPCIDGQLAVARVLGDKSLKRHLISYPYVAIELIDKNLDLIIFASDGMWKIRCLPLN</sequence>
<feature type="domain" description="PPM-type phosphatase" evidence="1">
    <location>
        <begin position="10"/>
        <end position="187"/>
    </location>
</feature>
<accession>K4BZ04</accession>
<evidence type="ECO:0000313" key="2">
    <source>
        <dbReference type="EnsemblPlants" id="Solyc05g016420.1.1"/>
    </source>
</evidence>
<dbReference type="InterPro" id="IPR015655">
    <property type="entry name" value="PP2C"/>
</dbReference>
<dbReference type="PANTHER" id="PTHR47992">
    <property type="entry name" value="PROTEIN PHOSPHATASE"/>
    <property type="match status" value="1"/>
</dbReference>
<dbReference type="GO" id="GO:0004722">
    <property type="term" value="F:protein serine/threonine phosphatase activity"/>
    <property type="evidence" value="ECO:0000318"/>
    <property type="project" value="GO_Central"/>
</dbReference>
<evidence type="ECO:0000259" key="1">
    <source>
        <dbReference type="PROSITE" id="PS51746"/>
    </source>
</evidence>
<dbReference type="Proteomes" id="UP000004994">
    <property type="component" value="Chromosome 5"/>
</dbReference>
<organism evidence="2">
    <name type="scientific">Solanum lycopersicum</name>
    <name type="common">Tomato</name>
    <name type="synonym">Lycopersicon esculentum</name>
    <dbReference type="NCBI Taxonomy" id="4081"/>
    <lineage>
        <taxon>Eukaryota</taxon>
        <taxon>Viridiplantae</taxon>
        <taxon>Streptophyta</taxon>
        <taxon>Embryophyta</taxon>
        <taxon>Tracheophyta</taxon>
        <taxon>Spermatophyta</taxon>
        <taxon>Magnoliopsida</taxon>
        <taxon>eudicotyledons</taxon>
        <taxon>Gunneridae</taxon>
        <taxon>Pentapetalae</taxon>
        <taxon>asterids</taxon>
        <taxon>lamiids</taxon>
        <taxon>Solanales</taxon>
        <taxon>Solanaceae</taxon>
        <taxon>Solanoideae</taxon>
        <taxon>Solaneae</taxon>
        <taxon>Solanum</taxon>
        <taxon>Solanum subgen. Lycopersicon</taxon>
    </lineage>
</organism>
<dbReference type="Gramene" id="Solyc05g016420.1.1">
    <property type="protein sequence ID" value="Solyc05g016420.1.1"/>
    <property type="gene ID" value="Solyc05g016420.1"/>
</dbReference>
<dbReference type="PaxDb" id="4081-Solyc05g016420.1.1"/>
<dbReference type="SUPFAM" id="SSF81606">
    <property type="entry name" value="PP2C-like"/>
    <property type="match status" value="1"/>
</dbReference>
<dbReference type="Pfam" id="PF00481">
    <property type="entry name" value="PP2C"/>
    <property type="match status" value="1"/>
</dbReference>
<dbReference type="HOGENOM" id="CLU_1450016_0_0_1"/>
<dbReference type="GO" id="GO:1902531">
    <property type="term" value="P:regulation of intracellular signal transduction"/>
    <property type="evidence" value="ECO:0000318"/>
    <property type="project" value="GO_Central"/>
</dbReference>
<dbReference type="InParanoid" id="K4BZ04"/>
<dbReference type="EnsemblPlants" id="Solyc05g016420.1.1">
    <property type="protein sequence ID" value="Solyc05g016420.1.1"/>
    <property type="gene ID" value="Solyc05g016420.1"/>
</dbReference>
<dbReference type="PROSITE" id="PS51746">
    <property type="entry name" value="PPM_2"/>
    <property type="match status" value="1"/>
</dbReference>
<keyword evidence="3" id="KW-1185">Reference proteome</keyword>
<proteinExistence type="predicted"/>
<dbReference type="eggNOG" id="KOG0698">
    <property type="taxonomic scope" value="Eukaryota"/>
</dbReference>
<evidence type="ECO:0000313" key="3">
    <source>
        <dbReference type="Proteomes" id="UP000004994"/>
    </source>
</evidence>